<proteinExistence type="predicted"/>
<gene>
    <name evidence="1" type="ORF">WG66_11628</name>
</gene>
<reference evidence="1 2" key="1">
    <citation type="submission" date="2015-12" db="EMBL/GenBank/DDBJ databases">
        <title>Draft genome sequence of Moniliophthora roreri, the causal agent of frosty pod rot of cacao.</title>
        <authorList>
            <person name="Aime M.C."/>
            <person name="Diaz-Valderrama J.R."/>
            <person name="Kijpornyongpan T."/>
            <person name="Phillips-Mora W."/>
        </authorList>
    </citation>
    <scope>NUCLEOTIDE SEQUENCE [LARGE SCALE GENOMIC DNA]</scope>
    <source>
        <strain evidence="1 2">MCA 2952</strain>
    </source>
</reference>
<dbReference type="Pfam" id="PF18758">
    <property type="entry name" value="KDZ"/>
    <property type="match status" value="1"/>
</dbReference>
<protein>
    <submittedName>
        <fullName evidence="1">Uncharacterized protein</fullName>
    </submittedName>
</protein>
<accession>A0A0W0FHL5</accession>
<sequence length="238" mass="27424">MKRVETCSAPETDAEEKKIALGALKEWPDPRDGGKDYMLSQAEVDRWGKKHWTWKDGKARPDISNLDNPCDNKWKNMKAAHTLTFLLIYVIGAGMENLKQYEWYFSKLNMLGGVMQYMSMFHHCQAIVHYAAHTDKYETYANLSKFIYTNYQLALNTLVGLGKMMEALQALGITNIEICSQWLKNEQCFLEEQKDLSQPMMAEREYLSKLKALVDCQTSLAAACRVYTGTDYLVIWQT</sequence>
<dbReference type="AlphaFoldDB" id="A0A0W0FHL5"/>
<dbReference type="EMBL" id="LATX01001979">
    <property type="protein sequence ID" value="KTB35786.1"/>
    <property type="molecule type" value="Genomic_DNA"/>
</dbReference>
<name>A0A0W0FHL5_MONRR</name>
<evidence type="ECO:0000313" key="2">
    <source>
        <dbReference type="Proteomes" id="UP000054988"/>
    </source>
</evidence>
<comment type="caution">
    <text evidence="1">The sequence shown here is derived from an EMBL/GenBank/DDBJ whole genome shotgun (WGS) entry which is preliminary data.</text>
</comment>
<organism evidence="1 2">
    <name type="scientific">Moniliophthora roreri</name>
    <name type="common">Frosty pod rot fungus</name>
    <name type="synonym">Monilia roreri</name>
    <dbReference type="NCBI Taxonomy" id="221103"/>
    <lineage>
        <taxon>Eukaryota</taxon>
        <taxon>Fungi</taxon>
        <taxon>Dikarya</taxon>
        <taxon>Basidiomycota</taxon>
        <taxon>Agaricomycotina</taxon>
        <taxon>Agaricomycetes</taxon>
        <taxon>Agaricomycetidae</taxon>
        <taxon>Agaricales</taxon>
        <taxon>Marasmiineae</taxon>
        <taxon>Marasmiaceae</taxon>
        <taxon>Moniliophthora</taxon>
    </lineage>
</organism>
<evidence type="ECO:0000313" key="1">
    <source>
        <dbReference type="EMBL" id="KTB35786.1"/>
    </source>
</evidence>
<dbReference type="InterPro" id="IPR040521">
    <property type="entry name" value="KDZ"/>
</dbReference>
<dbReference type="Proteomes" id="UP000054988">
    <property type="component" value="Unassembled WGS sequence"/>
</dbReference>